<evidence type="ECO:0000313" key="2">
    <source>
        <dbReference type="Proteomes" id="UP001186974"/>
    </source>
</evidence>
<dbReference type="EMBL" id="JAWDJW010008582">
    <property type="protein sequence ID" value="KAK3060427.1"/>
    <property type="molecule type" value="Genomic_DNA"/>
</dbReference>
<name>A0ACC3D1I2_9PEZI</name>
<proteinExistence type="predicted"/>
<accession>A0ACC3D1I2</accession>
<sequence length="311" mass="34458">MAINCDYLMCAVLSCAALHMHIHQPGDHKMRRAAHDYFGNAILVLRRQLPQINSSNADLVFAASILIAFQSSTLWLDPCNKCDPSYRLPVQWLQMEQGVGKVLRAAAKPGALHSMRPLLEILPRKSVPGEVQDGLFRALGAAVNSAFDEDVETERAIRCALGHVMSIFRGIWTGEGGPMTRRRLLMFPVLLQPRFIEVLEAHDPRAIVLLAYFFAATKVVDQHWWLKGRAEYEVKGMLSLLPEEWKEHLAWPLAVVLEGEAAVRRSELGPSSLALTESSEEAAESVMCCLSRSPTFSPSVSVYTGCSVTSC</sequence>
<organism evidence="1 2">
    <name type="scientific">Coniosporium uncinatum</name>
    <dbReference type="NCBI Taxonomy" id="93489"/>
    <lineage>
        <taxon>Eukaryota</taxon>
        <taxon>Fungi</taxon>
        <taxon>Dikarya</taxon>
        <taxon>Ascomycota</taxon>
        <taxon>Pezizomycotina</taxon>
        <taxon>Dothideomycetes</taxon>
        <taxon>Dothideomycetes incertae sedis</taxon>
        <taxon>Coniosporium</taxon>
    </lineage>
</organism>
<gene>
    <name evidence="1" type="ORF">LTS18_008567</name>
</gene>
<reference evidence="1" key="1">
    <citation type="submission" date="2024-09" db="EMBL/GenBank/DDBJ databases">
        <title>Black Yeasts Isolated from many extreme environments.</title>
        <authorList>
            <person name="Coleine C."/>
            <person name="Stajich J.E."/>
            <person name="Selbmann L."/>
        </authorList>
    </citation>
    <scope>NUCLEOTIDE SEQUENCE</scope>
    <source>
        <strain evidence="1">CCFEE 5737</strain>
    </source>
</reference>
<protein>
    <submittedName>
        <fullName evidence="1">Uncharacterized protein</fullName>
    </submittedName>
</protein>
<evidence type="ECO:0000313" key="1">
    <source>
        <dbReference type="EMBL" id="KAK3060427.1"/>
    </source>
</evidence>
<comment type="caution">
    <text evidence="1">The sequence shown here is derived from an EMBL/GenBank/DDBJ whole genome shotgun (WGS) entry which is preliminary data.</text>
</comment>
<keyword evidence="2" id="KW-1185">Reference proteome</keyword>
<dbReference type="Proteomes" id="UP001186974">
    <property type="component" value="Unassembled WGS sequence"/>
</dbReference>